<dbReference type="OrthoDB" id="1334511at2"/>
<accession>A0A6I4IRN4</accession>
<dbReference type="AlphaFoldDB" id="A0A6I4IRN4"/>
<evidence type="ECO:0000313" key="1">
    <source>
        <dbReference type="EMBL" id="MVO07547.1"/>
    </source>
</evidence>
<comment type="caution">
    <text evidence="1">The sequence shown here is derived from an EMBL/GenBank/DDBJ whole genome shotgun (WGS) entry which is preliminary data.</text>
</comment>
<evidence type="ECO:0000313" key="2">
    <source>
        <dbReference type="Proteomes" id="UP000431264"/>
    </source>
</evidence>
<organism evidence="1 2">
    <name type="scientific">Flavobacterium profundi</name>
    <dbReference type="NCBI Taxonomy" id="1774945"/>
    <lineage>
        <taxon>Bacteria</taxon>
        <taxon>Pseudomonadati</taxon>
        <taxon>Bacteroidota</taxon>
        <taxon>Flavobacteriia</taxon>
        <taxon>Flavobacteriales</taxon>
        <taxon>Flavobacteriaceae</taxon>
        <taxon>Flavobacterium</taxon>
    </lineage>
</organism>
<dbReference type="RefSeq" id="WP_140995973.1">
    <property type="nucleotide sequence ID" value="NZ_VDCZ01000001.1"/>
</dbReference>
<protein>
    <submittedName>
        <fullName evidence="1">Uncharacterized protein</fullName>
    </submittedName>
</protein>
<proteinExistence type="predicted"/>
<sequence>MTSEEKIDFLKANIEPLFDQIYGNGFRASVYLTDGTYIPCVRFRNPELITQLAIKRFEQEKKGISIFKSSSKNRYKEIVELFVTNGNNLNEYDIDRIEISPFAFSKNILDQIEGETTMSWTGFCVKMKDEKVFAFGSRFLFDFFQMPKGYKSNDIKEIINHSYISKSGEIKKHKVPFLEWPTDYDENAVYRERPFFDCYIKGL</sequence>
<keyword evidence="2" id="KW-1185">Reference proteome</keyword>
<dbReference type="EMBL" id="WQLW01000001">
    <property type="protein sequence ID" value="MVO07547.1"/>
    <property type="molecule type" value="Genomic_DNA"/>
</dbReference>
<name>A0A6I4IRN4_9FLAO</name>
<reference evidence="2" key="1">
    <citation type="submission" date="2019-05" db="EMBL/GenBank/DDBJ databases">
        <title>Flavobacterium profundi sp. nov., isolated from a deep-sea seamount.</title>
        <authorList>
            <person name="Zhang D.-C."/>
        </authorList>
    </citation>
    <scope>NUCLEOTIDE SEQUENCE [LARGE SCALE GENOMIC DNA]</scope>
    <source>
        <strain evidence="2">TP390</strain>
    </source>
</reference>
<dbReference type="Proteomes" id="UP000431264">
    <property type="component" value="Unassembled WGS sequence"/>
</dbReference>
<gene>
    <name evidence="1" type="ORF">GOQ30_00045</name>
</gene>